<comment type="caution">
    <text evidence="10">The sequence shown here is derived from an EMBL/GenBank/DDBJ whole genome shotgun (WGS) entry which is preliminary data.</text>
</comment>
<dbReference type="SUPFAM" id="SSF46785">
    <property type="entry name" value="Winged helix' DNA-binding domain"/>
    <property type="match status" value="1"/>
</dbReference>
<dbReference type="GO" id="GO:0000976">
    <property type="term" value="F:transcription cis-regulatory region binding"/>
    <property type="evidence" value="ECO:0007669"/>
    <property type="project" value="TreeGrafter"/>
</dbReference>
<proteinExistence type="inferred from homology"/>
<evidence type="ECO:0000256" key="1">
    <source>
        <dbReference type="ARBA" id="ARBA00007957"/>
    </source>
</evidence>
<reference evidence="10" key="2">
    <citation type="submission" date="2012-10" db="EMBL/GenBank/DDBJ databases">
        <title>Improved high-quality draft of Thermaerobacter subterraneus C21, DSM 13965.</title>
        <authorList>
            <consortium name="DOE Joint Genome Institute"/>
            <person name="Eisen J."/>
            <person name="Huntemann M."/>
            <person name="Wei C.-L."/>
            <person name="Han J."/>
            <person name="Detter J.C."/>
            <person name="Han C."/>
            <person name="Tapia R."/>
            <person name="Chen A."/>
            <person name="Kyrpides N."/>
            <person name="Mavromatis K."/>
            <person name="Markowitz V."/>
            <person name="Szeto E."/>
            <person name="Ivanova N."/>
            <person name="Mikhailova N."/>
            <person name="Ovchinnikova G."/>
            <person name="Pagani I."/>
            <person name="Pati A."/>
            <person name="Goodwin L."/>
            <person name="Nordberg H.P."/>
            <person name="Cantor M.N."/>
            <person name="Hua S.X."/>
            <person name="Woyke T."/>
            <person name="Eisen J."/>
            <person name="Klenk H.-P."/>
        </authorList>
    </citation>
    <scope>NUCLEOTIDE SEQUENCE [LARGE SCALE GENOMIC DNA]</scope>
    <source>
        <strain evidence="10">DSM 13965</strain>
    </source>
</reference>
<comment type="similarity">
    <text evidence="1">Belongs to the Fur family.</text>
</comment>
<keyword evidence="7" id="KW-0479">Metal-binding</keyword>
<evidence type="ECO:0000256" key="5">
    <source>
        <dbReference type="ARBA" id="ARBA00023125"/>
    </source>
</evidence>
<evidence type="ECO:0000256" key="7">
    <source>
        <dbReference type="PIRSR" id="PIRSR602481-1"/>
    </source>
</evidence>
<dbReference type="HOGENOM" id="CLU_096072_4_2_9"/>
<comment type="cofactor">
    <cofactor evidence="8">
        <name>Mn(2+)</name>
        <dbReference type="ChEBI" id="CHEBI:29035"/>
    </cofactor>
    <cofactor evidence="8">
        <name>Fe(2+)</name>
        <dbReference type="ChEBI" id="CHEBI:29033"/>
    </cofactor>
    <text evidence="8">Binds 1 Mn(2+) or Fe(2+) ion per subunit.</text>
</comment>
<organism evidence="10 11">
    <name type="scientific">Thermaerobacter subterraneus DSM 13965</name>
    <dbReference type="NCBI Taxonomy" id="867903"/>
    <lineage>
        <taxon>Bacteria</taxon>
        <taxon>Bacillati</taxon>
        <taxon>Bacillota</taxon>
        <taxon>Clostridia</taxon>
        <taxon>Eubacteriales</taxon>
        <taxon>Clostridiales Family XVII. Incertae Sedis</taxon>
        <taxon>Thermaerobacter</taxon>
    </lineage>
</organism>
<keyword evidence="6" id="KW-0804">Transcription</keyword>
<evidence type="ECO:0000313" key="11">
    <source>
        <dbReference type="Proteomes" id="UP000005710"/>
    </source>
</evidence>
<keyword evidence="5" id="KW-0238">DNA-binding</keyword>
<dbReference type="PANTHER" id="PTHR33202:SF7">
    <property type="entry name" value="FERRIC UPTAKE REGULATION PROTEIN"/>
    <property type="match status" value="1"/>
</dbReference>
<dbReference type="GO" id="GO:0045892">
    <property type="term" value="P:negative regulation of DNA-templated transcription"/>
    <property type="evidence" value="ECO:0007669"/>
    <property type="project" value="TreeGrafter"/>
</dbReference>
<keyword evidence="3 7" id="KW-0862">Zinc</keyword>
<dbReference type="RefSeq" id="WP_006904045.1">
    <property type="nucleotide sequence ID" value="NZ_JH976535.1"/>
</dbReference>
<feature type="region of interest" description="Disordered" evidence="9">
    <location>
        <begin position="1"/>
        <end position="29"/>
    </location>
</feature>
<dbReference type="InterPro" id="IPR036390">
    <property type="entry name" value="WH_DNA-bd_sf"/>
</dbReference>
<feature type="binding site" evidence="7">
    <location>
        <position position="124"/>
    </location>
    <ligand>
        <name>Zn(2+)</name>
        <dbReference type="ChEBI" id="CHEBI:29105"/>
    </ligand>
</feature>
<dbReference type="Gene3D" id="1.10.10.10">
    <property type="entry name" value="Winged helix-like DNA-binding domain superfamily/Winged helix DNA-binding domain"/>
    <property type="match status" value="1"/>
</dbReference>
<keyword evidence="4" id="KW-0805">Transcription regulation</keyword>
<dbReference type="InterPro" id="IPR043135">
    <property type="entry name" value="Fur_C"/>
</dbReference>
<dbReference type="AlphaFoldDB" id="K6NYX1"/>
<dbReference type="STRING" id="867903.ThesuDRAFT_01769"/>
<dbReference type="PANTHER" id="PTHR33202">
    <property type="entry name" value="ZINC UPTAKE REGULATION PROTEIN"/>
    <property type="match status" value="1"/>
</dbReference>
<dbReference type="CDD" id="cd07153">
    <property type="entry name" value="Fur_like"/>
    <property type="match status" value="1"/>
</dbReference>
<dbReference type="GO" id="GO:0008270">
    <property type="term" value="F:zinc ion binding"/>
    <property type="evidence" value="ECO:0007669"/>
    <property type="project" value="TreeGrafter"/>
</dbReference>
<protein>
    <submittedName>
        <fullName evidence="10">Fe2+/Zn2+ uptake regulation protein</fullName>
    </submittedName>
</protein>
<evidence type="ECO:0000256" key="3">
    <source>
        <dbReference type="ARBA" id="ARBA00022833"/>
    </source>
</evidence>
<accession>K6NYX1</accession>
<feature type="binding site" evidence="8">
    <location>
        <position position="136"/>
    </location>
    <ligand>
        <name>Fe cation</name>
        <dbReference type="ChEBI" id="CHEBI:24875"/>
    </ligand>
</feature>
<evidence type="ECO:0000256" key="8">
    <source>
        <dbReference type="PIRSR" id="PIRSR602481-2"/>
    </source>
</evidence>
<feature type="binding site" evidence="7">
    <location>
        <position position="121"/>
    </location>
    <ligand>
        <name>Zn(2+)</name>
        <dbReference type="ChEBI" id="CHEBI:29105"/>
    </ligand>
</feature>
<keyword evidence="11" id="KW-1185">Reference proteome</keyword>
<reference evidence="10" key="1">
    <citation type="submission" date="2010-10" db="EMBL/GenBank/DDBJ databases">
        <authorList>
            <consortium name="US DOE Joint Genome Institute (JGI-PGF)"/>
            <person name="Lucas S."/>
            <person name="Copeland A."/>
            <person name="Lapidus A."/>
            <person name="Bruce D."/>
            <person name="Goodwin L."/>
            <person name="Pitluck S."/>
            <person name="Kyrpides N."/>
            <person name="Mavromatis K."/>
            <person name="Detter J.C."/>
            <person name="Han C."/>
            <person name="Land M."/>
            <person name="Hauser L."/>
            <person name="Markowitz V."/>
            <person name="Cheng J.-F."/>
            <person name="Hugenholtz P."/>
            <person name="Woyke T."/>
            <person name="Wu D."/>
            <person name="Pukall R."/>
            <person name="Wahrenburg C."/>
            <person name="Brambilla E."/>
            <person name="Klenk H.-P."/>
            <person name="Eisen J.A."/>
        </authorList>
    </citation>
    <scope>NUCLEOTIDE SEQUENCE [LARGE SCALE GENOMIC DNA]</scope>
    <source>
        <strain evidence="10">DSM 13965</strain>
    </source>
</reference>
<feature type="binding site" evidence="7">
    <location>
        <position position="164"/>
    </location>
    <ligand>
        <name>Zn(2+)</name>
        <dbReference type="ChEBI" id="CHEBI:29105"/>
    </ligand>
</feature>
<gene>
    <name evidence="10" type="ORF">ThesuDRAFT_01769</name>
</gene>
<keyword evidence="8" id="KW-0408">Iron</keyword>
<dbReference type="Pfam" id="PF01475">
    <property type="entry name" value="FUR"/>
    <property type="match status" value="1"/>
</dbReference>
<evidence type="ECO:0000256" key="4">
    <source>
        <dbReference type="ARBA" id="ARBA00023015"/>
    </source>
</evidence>
<name>K6NYX1_9FIRM</name>
<dbReference type="EMBL" id="AENY02000003">
    <property type="protein sequence ID" value="EKP94045.1"/>
    <property type="molecule type" value="Genomic_DNA"/>
</dbReference>
<dbReference type="InterPro" id="IPR002481">
    <property type="entry name" value="FUR"/>
</dbReference>
<evidence type="ECO:0000313" key="10">
    <source>
        <dbReference type="EMBL" id="EKP94045.1"/>
    </source>
</evidence>
<evidence type="ECO:0000256" key="2">
    <source>
        <dbReference type="ARBA" id="ARBA00022491"/>
    </source>
</evidence>
<feature type="binding site" evidence="7">
    <location>
        <position position="161"/>
    </location>
    <ligand>
        <name>Zn(2+)</name>
        <dbReference type="ChEBI" id="CHEBI:29105"/>
    </ligand>
</feature>
<dbReference type="InterPro" id="IPR036388">
    <property type="entry name" value="WH-like_DNA-bd_sf"/>
</dbReference>
<evidence type="ECO:0000256" key="9">
    <source>
        <dbReference type="SAM" id="MobiDB-lite"/>
    </source>
</evidence>
<dbReference type="GO" id="GO:1900376">
    <property type="term" value="P:regulation of secondary metabolite biosynthetic process"/>
    <property type="evidence" value="ECO:0007669"/>
    <property type="project" value="TreeGrafter"/>
</dbReference>
<dbReference type="eggNOG" id="COG0735">
    <property type="taxonomic scope" value="Bacteria"/>
</dbReference>
<sequence length="193" mass="21145">MEGTSRASQDRPGPVGDPTPEQSLADPAPRLARRLRDEGLRLTPQRLAVYRCLQEFAARHHHPTVEEVHQALAGVLPLASAATVRRTLDLLVELGLARRVTLPGEAEHFDGDPHLHVHVHCRQCGRVEDLPFPQLERLEEEVVSRTGFVVTGQSLVFTGLCPDCQRAKGDLARTAGHLGRPGAPARRKPPETA</sequence>
<dbReference type="Proteomes" id="UP000005710">
    <property type="component" value="Unassembled WGS sequence"/>
</dbReference>
<evidence type="ECO:0000256" key="6">
    <source>
        <dbReference type="ARBA" id="ARBA00023163"/>
    </source>
</evidence>
<comment type="cofactor">
    <cofactor evidence="7">
        <name>Zn(2+)</name>
        <dbReference type="ChEBI" id="CHEBI:29105"/>
    </cofactor>
    <text evidence="7">Binds 1 zinc ion per subunit.</text>
</comment>
<dbReference type="GO" id="GO:0003700">
    <property type="term" value="F:DNA-binding transcription factor activity"/>
    <property type="evidence" value="ECO:0007669"/>
    <property type="project" value="InterPro"/>
</dbReference>
<feature type="region of interest" description="Disordered" evidence="9">
    <location>
        <begin position="172"/>
        <end position="193"/>
    </location>
</feature>
<keyword evidence="2" id="KW-0678">Repressor</keyword>
<dbReference type="Gene3D" id="3.30.1490.190">
    <property type="match status" value="1"/>
</dbReference>